<organism evidence="2">
    <name type="scientific">marine metagenome</name>
    <dbReference type="NCBI Taxonomy" id="408172"/>
    <lineage>
        <taxon>unclassified sequences</taxon>
        <taxon>metagenomes</taxon>
        <taxon>ecological metagenomes</taxon>
    </lineage>
</organism>
<evidence type="ECO:0000259" key="1">
    <source>
        <dbReference type="Pfam" id="PF00009"/>
    </source>
</evidence>
<protein>
    <recommendedName>
        <fullName evidence="1">Tr-type G domain-containing protein</fullName>
    </recommendedName>
</protein>
<proteinExistence type="predicted"/>
<name>A0A382HXP1_9ZZZZ</name>
<dbReference type="EMBL" id="UINC01063596">
    <property type="protein sequence ID" value="SVB91383.1"/>
    <property type="molecule type" value="Genomic_DNA"/>
</dbReference>
<dbReference type="InterPro" id="IPR027417">
    <property type="entry name" value="P-loop_NTPase"/>
</dbReference>
<feature type="non-terminal residue" evidence="2">
    <location>
        <position position="42"/>
    </location>
</feature>
<dbReference type="Gene3D" id="3.40.50.300">
    <property type="entry name" value="P-loop containing nucleotide triphosphate hydrolases"/>
    <property type="match status" value="1"/>
</dbReference>
<dbReference type="AlphaFoldDB" id="A0A382HXP1"/>
<evidence type="ECO:0000313" key="2">
    <source>
        <dbReference type="EMBL" id="SVB91383.1"/>
    </source>
</evidence>
<dbReference type="Pfam" id="PF00009">
    <property type="entry name" value="GTP_EFTU"/>
    <property type="match status" value="1"/>
</dbReference>
<dbReference type="InterPro" id="IPR000795">
    <property type="entry name" value="T_Tr_GTP-bd_dom"/>
</dbReference>
<sequence length="42" mass="4437">MKNYAAKDIRNFAVVGHGGSGKTTLSEAMLSRSGKINRIGSI</sequence>
<dbReference type="GO" id="GO:0005525">
    <property type="term" value="F:GTP binding"/>
    <property type="evidence" value="ECO:0007669"/>
    <property type="project" value="InterPro"/>
</dbReference>
<feature type="domain" description="Tr-type G" evidence="1">
    <location>
        <begin position="7"/>
        <end position="40"/>
    </location>
</feature>
<accession>A0A382HXP1</accession>
<gene>
    <name evidence="2" type="ORF">METZ01_LOCUS244237</name>
</gene>
<reference evidence="2" key="1">
    <citation type="submission" date="2018-05" db="EMBL/GenBank/DDBJ databases">
        <authorList>
            <person name="Lanie J.A."/>
            <person name="Ng W.-L."/>
            <person name="Kazmierczak K.M."/>
            <person name="Andrzejewski T.M."/>
            <person name="Davidsen T.M."/>
            <person name="Wayne K.J."/>
            <person name="Tettelin H."/>
            <person name="Glass J.I."/>
            <person name="Rusch D."/>
            <person name="Podicherti R."/>
            <person name="Tsui H.-C.T."/>
            <person name="Winkler M.E."/>
        </authorList>
    </citation>
    <scope>NUCLEOTIDE SEQUENCE</scope>
</reference>
<dbReference type="SUPFAM" id="SSF52540">
    <property type="entry name" value="P-loop containing nucleoside triphosphate hydrolases"/>
    <property type="match status" value="1"/>
</dbReference>
<dbReference type="GO" id="GO:0003924">
    <property type="term" value="F:GTPase activity"/>
    <property type="evidence" value="ECO:0007669"/>
    <property type="project" value="InterPro"/>
</dbReference>